<feature type="compositionally biased region" description="Pro residues" evidence="5">
    <location>
        <begin position="519"/>
        <end position="533"/>
    </location>
</feature>
<evidence type="ECO:0000256" key="2">
    <source>
        <dbReference type="ARBA" id="ARBA00022801"/>
    </source>
</evidence>
<keyword evidence="3" id="KW-0326">Glycosidase</keyword>
<evidence type="ECO:0000256" key="6">
    <source>
        <dbReference type="SAM" id="SignalP"/>
    </source>
</evidence>
<feature type="region of interest" description="Disordered" evidence="5">
    <location>
        <begin position="519"/>
        <end position="543"/>
    </location>
</feature>
<evidence type="ECO:0000313" key="7">
    <source>
        <dbReference type="EMBL" id="CAK9184377.1"/>
    </source>
</evidence>
<dbReference type="PROSITE" id="PS00653">
    <property type="entry name" value="GLYCOSYL_HYDROL_F1_2"/>
    <property type="match status" value="1"/>
</dbReference>
<dbReference type="InterPro" id="IPR001360">
    <property type="entry name" value="Glyco_hydro_1"/>
</dbReference>
<name>A0ABC8UTV7_9AQUA</name>
<dbReference type="EMBL" id="CAUOFW020008946">
    <property type="protein sequence ID" value="CAK9184377.1"/>
    <property type="molecule type" value="Genomic_DNA"/>
</dbReference>
<evidence type="ECO:0000313" key="8">
    <source>
        <dbReference type="Proteomes" id="UP001642360"/>
    </source>
</evidence>
<reference evidence="7 8" key="1">
    <citation type="submission" date="2024-02" db="EMBL/GenBank/DDBJ databases">
        <authorList>
            <person name="Vignale AGUSTIN F."/>
            <person name="Sosa J E."/>
            <person name="Modenutti C."/>
        </authorList>
    </citation>
    <scope>NUCLEOTIDE SEQUENCE [LARGE SCALE GENOMIC DNA]</scope>
</reference>
<comment type="caution">
    <text evidence="7">The sequence shown here is derived from an EMBL/GenBank/DDBJ whole genome shotgun (WGS) entry which is preliminary data.</text>
</comment>
<dbReference type="FunFam" id="3.20.20.80:FF:000020">
    <property type="entry name" value="Beta-glucosidase 12"/>
    <property type="match status" value="1"/>
</dbReference>
<proteinExistence type="inferred from homology"/>
<evidence type="ECO:0008006" key="9">
    <source>
        <dbReference type="Google" id="ProtNLM"/>
    </source>
</evidence>
<dbReference type="SUPFAM" id="SSF51445">
    <property type="entry name" value="(Trans)glycosidases"/>
    <property type="match status" value="1"/>
</dbReference>
<dbReference type="InterPro" id="IPR017853">
    <property type="entry name" value="GH"/>
</dbReference>
<accession>A0ABC8UTV7</accession>
<sequence>MAALGYLALCLLVLATSVEAFNENETHLPWPPTIISCDPHNELNRGSFPRGFVFGASSSSYQYEGAYDEGGKGPHIWDTFTEKYPGAIIDHTNGKIAADSYHRHQPSGKKRSHRFFFGRIIFEFLEVDVEAMKFMGLDAYRFQIEWSRILPSIEPFVNLFHFTVPQPLEDDYGGFRDRQIVKDFQDFAEVCFKEFGPLVKHWTTFNAPKMFSEMGYARGTWAPGRCSGCIDGGNSGAEPYLVTHHVLLAHAAVVKLYREQNFQQEQKGEIGIILDSSWMVPYSSSEPDNVAASRALDFAYGWFMDPLTYGHYPESMQVLVGERLPKFSQNESHMIIGSFDFIGINYFTTKYAKDANVTMPPNYVTDSRVNLSYVRNGVPIGSPFGTPPLCAVYPPGIFYLLNYTKENYENPPIYITGNGVGAKFNESTTFLDAITDKERVDYHHDHLCFVRLAMNPRKHGVKVKGYFVWTLLDAFEWDLGFTARFGTHYVDYEDRSLTRYPKLSAIWFKKFLQRSGMVLPPPPLPPPPPPPLPKDISSKNEEL</sequence>
<dbReference type="Pfam" id="PF00232">
    <property type="entry name" value="Glyco_hydro_1"/>
    <property type="match status" value="2"/>
</dbReference>
<dbReference type="GO" id="GO:0008422">
    <property type="term" value="F:beta-glucosidase activity"/>
    <property type="evidence" value="ECO:0007669"/>
    <property type="project" value="UniProtKB-ARBA"/>
</dbReference>
<dbReference type="PANTHER" id="PTHR10353">
    <property type="entry name" value="GLYCOSYL HYDROLASE"/>
    <property type="match status" value="1"/>
</dbReference>
<dbReference type="Gene3D" id="3.20.20.80">
    <property type="entry name" value="Glycosidases"/>
    <property type="match status" value="1"/>
</dbReference>
<dbReference type="PRINTS" id="PR00131">
    <property type="entry name" value="GLHYDRLASE1"/>
</dbReference>
<dbReference type="Proteomes" id="UP001642360">
    <property type="component" value="Unassembled WGS sequence"/>
</dbReference>
<keyword evidence="6" id="KW-0732">Signal</keyword>
<keyword evidence="8" id="KW-1185">Reference proteome</keyword>
<evidence type="ECO:0000256" key="4">
    <source>
        <dbReference type="RuleBase" id="RU003690"/>
    </source>
</evidence>
<feature type="chain" id="PRO_5044784212" description="Beta-glucosidase" evidence="6">
    <location>
        <begin position="21"/>
        <end position="543"/>
    </location>
</feature>
<protein>
    <recommendedName>
        <fullName evidence="9">Beta-glucosidase</fullName>
    </recommendedName>
</protein>
<keyword evidence="2" id="KW-0378">Hydrolase</keyword>
<comment type="similarity">
    <text evidence="1 4">Belongs to the glycosyl hydrolase 1 family.</text>
</comment>
<evidence type="ECO:0000256" key="3">
    <source>
        <dbReference type="ARBA" id="ARBA00023295"/>
    </source>
</evidence>
<dbReference type="InterPro" id="IPR033132">
    <property type="entry name" value="GH_1_N_CS"/>
</dbReference>
<evidence type="ECO:0000256" key="1">
    <source>
        <dbReference type="ARBA" id="ARBA00010838"/>
    </source>
</evidence>
<dbReference type="PANTHER" id="PTHR10353:SF267">
    <property type="entry name" value="BETA-GLUCOSIDASE"/>
    <property type="match status" value="1"/>
</dbReference>
<feature type="signal peptide" evidence="6">
    <location>
        <begin position="1"/>
        <end position="20"/>
    </location>
</feature>
<evidence type="ECO:0000256" key="5">
    <source>
        <dbReference type="SAM" id="MobiDB-lite"/>
    </source>
</evidence>
<gene>
    <name evidence="7" type="ORF">ILEXP_LOCUS54695</name>
</gene>
<organism evidence="7 8">
    <name type="scientific">Ilex paraguariensis</name>
    <name type="common">yerba mate</name>
    <dbReference type="NCBI Taxonomy" id="185542"/>
    <lineage>
        <taxon>Eukaryota</taxon>
        <taxon>Viridiplantae</taxon>
        <taxon>Streptophyta</taxon>
        <taxon>Embryophyta</taxon>
        <taxon>Tracheophyta</taxon>
        <taxon>Spermatophyta</taxon>
        <taxon>Magnoliopsida</taxon>
        <taxon>eudicotyledons</taxon>
        <taxon>Gunneridae</taxon>
        <taxon>Pentapetalae</taxon>
        <taxon>asterids</taxon>
        <taxon>campanulids</taxon>
        <taxon>Aquifoliales</taxon>
        <taxon>Aquifoliaceae</taxon>
        <taxon>Ilex</taxon>
    </lineage>
</organism>
<dbReference type="AlphaFoldDB" id="A0ABC8UTV7"/>